<comment type="similarity">
    <text evidence="7">Belongs to the POU transcription factor family. Class-6 subfamily.</text>
</comment>
<dbReference type="SMART" id="SM00389">
    <property type="entry name" value="HOX"/>
    <property type="match status" value="1"/>
</dbReference>
<dbReference type="GeneTree" id="ENSGT00940000160106"/>
<dbReference type="GO" id="GO:0005634">
    <property type="term" value="C:nucleus"/>
    <property type="evidence" value="ECO:0007669"/>
    <property type="project" value="UniProtKB-SubCell"/>
</dbReference>
<evidence type="ECO:0000256" key="3">
    <source>
        <dbReference type="ARBA" id="ARBA00023125"/>
    </source>
</evidence>
<feature type="region of interest" description="Disordered" evidence="11">
    <location>
        <begin position="42"/>
        <end position="83"/>
    </location>
</feature>
<accession>A0A3B5M4M0</accession>
<comment type="subcellular location">
    <subcellularLocation>
        <location evidence="1 8 9">Nucleus</location>
    </subcellularLocation>
</comment>
<proteinExistence type="inferred from homology"/>
<dbReference type="Proteomes" id="UP000261380">
    <property type="component" value="Unplaced"/>
</dbReference>
<reference evidence="14" key="1">
    <citation type="submission" date="2025-08" db="UniProtKB">
        <authorList>
            <consortium name="Ensembl"/>
        </authorList>
    </citation>
    <scope>IDENTIFICATION</scope>
</reference>
<dbReference type="Gene3D" id="1.10.10.60">
    <property type="entry name" value="Homeodomain-like"/>
    <property type="match status" value="1"/>
</dbReference>
<evidence type="ECO:0000256" key="11">
    <source>
        <dbReference type="SAM" id="MobiDB-lite"/>
    </source>
</evidence>
<keyword evidence="2" id="KW-0805">Transcription regulation</keyword>
<dbReference type="PROSITE" id="PS50071">
    <property type="entry name" value="HOMEOBOX_2"/>
    <property type="match status" value="1"/>
</dbReference>
<dbReference type="InterPro" id="IPR009057">
    <property type="entry name" value="Homeodomain-like_sf"/>
</dbReference>
<evidence type="ECO:0000313" key="15">
    <source>
        <dbReference type="Proteomes" id="UP000261380"/>
    </source>
</evidence>
<keyword evidence="3 8" id="KW-0238">DNA-binding</keyword>
<evidence type="ECO:0000256" key="10">
    <source>
        <dbReference type="RuleBase" id="RU361194"/>
    </source>
</evidence>
<dbReference type="Ensembl" id="ENSXCOT00000019350.1">
    <property type="protein sequence ID" value="ENSXCOP00000019113.1"/>
    <property type="gene ID" value="ENSXCOG00000014359.1"/>
</dbReference>
<dbReference type="FunFam" id="1.10.260.40:FF:000013">
    <property type="entry name" value="POU domain protein"/>
    <property type="match status" value="1"/>
</dbReference>
<dbReference type="GO" id="GO:0000981">
    <property type="term" value="F:DNA-binding transcription factor activity, RNA polymerase II-specific"/>
    <property type="evidence" value="ECO:0007669"/>
    <property type="project" value="TreeGrafter"/>
</dbReference>
<dbReference type="STRING" id="32473.ENSXCOP00000019113"/>
<dbReference type="PROSITE" id="PS00035">
    <property type="entry name" value="POU_1"/>
    <property type="match status" value="1"/>
</dbReference>
<dbReference type="InterPro" id="IPR050255">
    <property type="entry name" value="POU_domain_TF"/>
</dbReference>
<dbReference type="SMART" id="SM00352">
    <property type="entry name" value="POU"/>
    <property type="match status" value="1"/>
</dbReference>
<dbReference type="PANTHER" id="PTHR11636:SF6">
    <property type="entry name" value="POU DOMAIN, CLASS 6, TRANSCRIPTION FACTOR 1"/>
    <property type="match status" value="1"/>
</dbReference>
<dbReference type="PROSITE" id="PS51179">
    <property type="entry name" value="POU_3"/>
    <property type="match status" value="1"/>
</dbReference>
<dbReference type="PRINTS" id="PR00028">
    <property type="entry name" value="POUDOMAIN"/>
</dbReference>
<dbReference type="PROSITE" id="PS00465">
    <property type="entry name" value="POU_2"/>
    <property type="match status" value="1"/>
</dbReference>
<dbReference type="CDD" id="cd00086">
    <property type="entry name" value="homeodomain"/>
    <property type="match status" value="1"/>
</dbReference>
<evidence type="ECO:0000256" key="8">
    <source>
        <dbReference type="PROSITE-ProRule" id="PRU00108"/>
    </source>
</evidence>
<dbReference type="SUPFAM" id="SSF46689">
    <property type="entry name" value="Homeodomain-like"/>
    <property type="match status" value="1"/>
</dbReference>
<sequence length="579" mass="60579">MNSQDLPAQDGPLTVNEQVIVMSGQETIRVLEVEVDACLPSSVPDGKNEGKTAEEEMGQCAEKAEAASIQNSPTAPHGTGEAVNPAAPLRVSIAQPQATMPITVQGCPQVLTQEGLATLMTGMMAQTGSLGQPLLIPLNIAGSIAGQGGLAVFTLPTTNVATLPGLAAANPAGNLLKLPFAGLQGKTQFTCFQPQLQANAQAMFQPQAAPVQPVQTSATAAQVTSVANTISQPNISVAALQTAGLSINPAIISAASLGAQPHFLSSLTSTPIINSTMPSMAGITSQIITNAQGQVIGTLPLLLNPASLAGGTTAPSLSLQGLQVQTIAPQLLLSTHGQIIATMGNGPAAVATSAAVLPKTTAPPTVNKPNAQSPVVIAPQPSALKTSTALTSAAPIACGDMAKVGQLVSKPQQAVSSEEGINLEEIREFAKNFKIRRLSLGLTQTQVGQALTATEGPAYSQSAICRFEKLDITPKSAQKLKPVLEKWLAEAEHWNQKGQQNLMEFVGGEPSKKRKRRTSFTPQAIEVLNSYFEKNALPTGQEITEIARELNYDREVVRVWFCNRRQTLKNTSKINVFQV</sequence>
<feature type="domain" description="Homeobox" evidence="12">
    <location>
        <begin position="511"/>
        <end position="571"/>
    </location>
</feature>
<dbReference type="Pfam" id="PF00157">
    <property type="entry name" value="Pou"/>
    <property type="match status" value="1"/>
</dbReference>
<dbReference type="Gene3D" id="1.10.260.40">
    <property type="entry name" value="lambda repressor-like DNA-binding domains"/>
    <property type="match status" value="1"/>
</dbReference>
<keyword evidence="15" id="KW-1185">Reference proteome</keyword>
<evidence type="ECO:0000256" key="9">
    <source>
        <dbReference type="RuleBase" id="RU000682"/>
    </source>
</evidence>
<dbReference type="InterPro" id="IPR001356">
    <property type="entry name" value="HD"/>
</dbReference>
<feature type="domain" description="POU-specific" evidence="13">
    <location>
        <begin position="418"/>
        <end position="492"/>
    </location>
</feature>
<dbReference type="InterPro" id="IPR000327">
    <property type="entry name" value="POU_dom"/>
</dbReference>
<dbReference type="FunFam" id="1.10.10.60:FF:000051">
    <property type="entry name" value="POU domain protein"/>
    <property type="match status" value="1"/>
</dbReference>
<evidence type="ECO:0000256" key="2">
    <source>
        <dbReference type="ARBA" id="ARBA00023015"/>
    </source>
</evidence>
<evidence type="ECO:0000256" key="4">
    <source>
        <dbReference type="ARBA" id="ARBA00023155"/>
    </source>
</evidence>
<protein>
    <recommendedName>
        <fullName evidence="10">POU domain protein</fullName>
    </recommendedName>
</protein>
<evidence type="ECO:0000256" key="7">
    <source>
        <dbReference type="ARBA" id="ARBA00061425"/>
    </source>
</evidence>
<evidence type="ECO:0000256" key="5">
    <source>
        <dbReference type="ARBA" id="ARBA00023163"/>
    </source>
</evidence>
<keyword evidence="5 10" id="KW-0804">Transcription</keyword>
<feature type="DNA-binding region" description="Homeobox" evidence="8">
    <location>
        <begin position="513"/>
        <end position="572"/>
    </location>
</feature>
<dbReference type="InterPro" id="IPR010982">
    <property type="entry name" value="Lambda_DNA-bd_dom_sf"/>
</dbReference>
<evidence type="ECO:0000256" key="1">
    <source>
        <dbReference type="ARBA" id="ARBA00004123"/>
    </source>
</evidence>
<evidence type="ECO:0000313" key="14">
    <source>
        <dbReference type="Ensembl" id="ENSXCOP00000019113.1"/>
    </source>
</evidence>
<organism evidence="14 15">
    <name type="scientific">Xiphophorus couchianus</name>
    <name type="common">Monterrey platyfish</name>
    <dbReference type="NCBI Taxonomy" id="32473"/>
    <lineage>
        <taxon>Eukaryota</taxon>
        <taxon>Metazoa</taxon>
        <taxon>Chordata</taxon>
        <taxon>Craniata</taxon>
        <taxon>Vertebrata</taxon>
        <taxon>Euteleostomi</taxon>
        <taxon>Actinopterygii</taxon>
        <taxon>Neopterygii</taxon>
        <taxon>Teleostei</taxon>
        <taxon>Neoteleostei</taxon>
        <taxon>Acanthomorphata</taxon>
        <taxon>Ovalentaria</taxon>
        <taxon>Atherinomorphae</taxon>
        <taxon>Cyprinodontiformes</taxon>
        <taxon>Poeciliidae</taxon>
        <taxon>Poeciliinae</taxon>
        <taxon>Xiphophorus</taxon>
    </lineage>
</organism>
<dbReference type="AlphaFoldDB" id="A0A3B5M4M0"/>
<keyword evidence="6 8" id="KW-0539">Nucleus</keyword>
<keyword evidence="4 8" id="KW-0371">Homeobox</keyword>
<dbReference type="PANTHER" id="PTHR11636">
    <property type="entry name" value="POU DOMAIN"/>
    <property type="match status" value="1"/>
</dbReference>
<evidence type="ECO:0000259" key="12">
    <source>
        <dbReference type="PROSITE" id="PS50071"/>
    </source>
</evidence>
<name>A0A3B5M4M0_9TELE</name>
<evidence type="ECO:0000259" key="13">
    <source>
        <dbReference type="PROSITE" id="PS51179"/>
    </source>
</evidence>
<reference evidence="14" key="2">
    <citation type="submission" date="2025-09" db="UniProtKB">
        <authorList>
            <consortium name="Ensembl"/>
        </authorList>
    </citation>
    <scope>IDENTIFICATION</scope>
</reference>
<evidence type="ECO:0000256" key="6">
    <source>
        <dbReference type="ARBA" id="ARBA00023242"/>
    </source>
</evidence>
<dbReference type="InterPro" id="IPR013847">
    <property type="entry name" value="POU"/>
</dbReference>
<dbReference type="Pfam" id="PF00046">
    <property type="entry name" value="Homeodomain"/>
    <property type="match status" value="1"/>
</dbReference>
<dbReference type="GO" id="GO:0000978">
    <property type="term" value="F:RNA polymerase II cis-regulatory region sequence-specific DNA binding"/>
    <property type="evidence" value="ECO:0007669"/>
    <property type="project" value="TreeGrafter"/>
</dbReference>
<dbReference type="SUPFAM" id="SSF47413">
    <property type="entry name" value="lambda repressor-like DNA-binding domains"/>
    <property type="match status" value="1"/>
</dbReference>